<evidence type="ECO:0000256" key="1">
    <source>
        <dbReference type="ARBA" id="ARBA00022679"/>
    </source>
</evidence>
<dbReference type="SUPFAM" id="SSF55729">
    <property type="entry name" value="Acyl-CoA N-acyltransferases (Nat)"/>
    <property type="match status" value="1"/>
</dbReference>
<comment type="function">
    <text evidence="2">Acetylates the N-terminal alanine of ribosomal protein bS18.</text>
</comment>
<dbReference type="Proteomes" id="UP001596516">
    <property type="component" value="Unassembled WGS sequence"/>
</dbReference>
<comment type="catalytic activity">
    <reaction evidence="2">
        <text>N-terminal L-alanyl-[ribosomal protein bS18] + acetyl-CoA = N-terminal N(alpha)-acetyl-L-alanyl-[ribosomal protein bS18] + CoA + H(+)</text>
        <dbReference type="Rhea" id="RHEA:43756"/>
        <dbReference type="Rhea" id="RHEA-COMP:10676"/>
        <dbReference type="Rhea" id="RHEA-COMP:10677"/>
        <dbReference type="ChEBI" id="CHEBI:15378"/>
        <dbReference type="ChEBI" id="CHEBI:57287"/>
        <dbReference type="ChEBI" id="CHEBI:57288"/>
        <dbReference type="ChEBI" id="CHEBI:64718"/>
        <dbReference type="ChEBI" id="CHEBI:83683"/>
        <dbReference type="EC" id="2.3.1.266"/>
    </reaction>
</comment>
<organism evidence="4 5">
    <name type="scientific">Plastorhodobacter daqingensis</name>
    <dbReference type="NCBI Taxonomy" id="1387281"/>
    <lineage>
        <taxon>Bacteria</taxon>
        <taxon>Pseudomonadati</taxon>
        <taxon>Pseudomonadota</taxon>
        <taxon>Alphaproteobacteria</taxon>
        <taxon>Rhodobacterales</taxon>
        <taxon>Paracoccaceae</taxon>
        <taxon>Plastorhodobacter</taxon>
    </lineage>
</organism>
<evidence type="ECO:0000313" key="4">
    <source>
        <dbReference type="EMBL" id="MFC7703838.1"/>
    </source>
</evidence>
<reference evidence="5" key="1">
    <citation type="journal article" date="2019" name="Int. J. Syst. Evol. Microbiol.">
        <title>The Global Catalogue of Microorganisms (GCM) 10K type strain sequencing project: providing services to taxonomists for standard genome sequencing and annotation.</title>
        <authorList>
            <consortium name="The Broad Institute Genomics Platform"/>
            <consortium name="The Broad Institute Genome Sequencing Center for Infectious Disease"/>
            <person name="Wu L."/>
            <person name="Ma J."/>
        </authorList>
    </citation>
    <scope>NUCLEOTIDE SEQUENCE [LARGE SCALE GENOMIC DNA]</scope>
    <source>
        <strain evidence="5">CGMCC 1.12750</strain>
    </source>
</reference>
<keyword evidence="2" id="KW-0963">Cytoplasm</keyword>
<evidence type="ECO:0000259" key="3">
    <source>
        <dbReference type="PROSITE" id="PS51186"/>
    </source>
</evidence>
<name>A0ABW2UIP7_9RHOB</name>
<dbReference type="PROSITE" id="PS51186">
    <property type="entry name" value="GNAT"/>
    <property type="match status" value="1"/>
</dbReference>
<dbReference type="GO" id="GO:0008999">
    <property type="term" value="F:protein-N-terminal-alanine acetyltransferase activity"/>
    <property type="evidence" value="ECO:0007669"/>
    <property type="project" value="UniProtKB-EC"/>
</dbReference>
<dbReference type="EC" id="2.3.1.266" evidence="2"/>
<evidence type="ECO:0000313" key="5">
    <source>
        <dbReference type="Proteomes" id="UP001596516"/>
    </source>
</evidence>
<feature type="domain" description="N-acetyltransferase" evidence="3">
    <location>
        <begin position="1"/>
        <end position="137"/>
    </location>
</feature>
<keyword evidence="4" id="KW-0012">Acyltransferase</keyword>
<dbReference type="CDD" id="cd04301">
    <property type="entry name" value="NAT_SF"/>
    <property type="match status" value="1"/>
</dbReference>
<keyword evidence="1 4" id="KW-0808">Transferase</keyword>
<dbReference type="Pfam" id="PF00583">
    <property type="entry name" value="Acetyltransf_1"/>
    <property type="match status" value="1"/>
</dbReference>
<gene>
    <name evidence="4" type="primary">rimI</name>
    <name evidence="4" type="ORF">ACFQXB_06495</name>
</gene>
<keyword evidence="4" id="KW-0687">Ribonucleoprotein</keyword>
<sequence length="144" mass="15471">MTPDALAGLHARCFTLPRPWSRTEFADLLTSPHVFLLSKNEGFALGRAIAGEAELLTIAVAPEKRRTGLGRSLLQQFEAAALARGAEALFLEVACDNLAALQLYATAGFAQTGRRRGYYRTPEGVCTDAIVMGKSLKPASFEAT</sequence>
<dbReference type="PANTHER" id="PTHR13947">
    <property type="entry name" value="GNAT FAMILY N-ACETYLTRANSFERASE"/>
    <property type="match status" value="1"/>
</dbReference>
<protein>
    <recommendedName>
        <fullName evidence="2">[Ribosomal protein bS18]-alanine N-acetyltransferase</fullName>
        <ecNumber evidence="2">2.3.1.266</ecNumber>
    </recommendedName>
</protein>
<evidence type="ECO:0000256" key="2">
    <source>
        <dbReference type="RuleBase" id="RU363094"/>
    </source>
</evidence>
<proteinExistence type="inferred from homology"/>
<dbReference type="NCBIfam" id="TIGR01575">
    <property type="entry name" value="rimI"/>
    <property type="match status" value="1"/>
</dbReference>
<dbReference type="InterPro" id="IPR006464">
    <property type="entry name" value="AcTrfase_RimI/Ard1"/>
</dbReference>
<keyword evidence="5" id="KW-1185">Reference proteome</keyword>
<comment type="similarity">
    <text evidence="2">Belongs to the acetyltransferase family. RimI subfamily.</text>
</comment>
<dbReference type="RefSeq" id="WP_377400949.1">
    <property type="nucleotide sequence ID" value="NZ_JBHTFQ010000003.1"/>
</dbReference>
<dbReference type="InterPro" id="IPR000182">
    <property type="entry name" value="GNAT_dom"/>
</dbReference>
<dbReference type="InterPro" id="IPR050769">
    <property type="entry name" value="NAT_camello-type"/>
</dbReference>
<comment type="subcellular location">
    <subcellularLocation>
        <location evidence="2">Cytoplasm</location>
    </subcellularLocation>
</comment>
<dbReference type="PANTHER" id="PTHR13947:SF37">
    <property type="entry name" value="LD18367P"/>
    <property type="match status" value="1"/>
</dbReference>
<accession>A0ABW2UIP7</accession>
<dbReference type="GO" id="GO:0005840">
    <property type="term" value="C:ribosome"/>
    <property type="evidence" value="ECO:0007669"/>
    <property type="project" value="UniProtKB-KW"/>
</dbReference>
<keyword evidence="4" id="KW-0689">Ribosomal protein</keyword>
<comment type="caution">
    <text evidence="4">The sequence shown here is derived from an EMBL/GenBank/DDBJ whole genome shotgun (WGS) entry which is preliminary data.</text>
</comment>
<dbReference type="EMBL" id="JBHTFQ010000003">
    <property type="protein sequence ID" value="MFC7703838.1"/>
    <property type="molecule type" value="Genomic_DNA"/>
</dbReference>
<dbReference type="Gene3D" id="3.40.630.30">
    <property type="match status" value="1"/>
</dbReference>
<dbReference type="InterPro" id="IPR016181">
    <property type="entry name" value="Acyl_CoA_acyltransferase"/>
</dbReference>